<evidence type="ECO:0000256" key="1">
    <source>
        <dbReference type="SAM" id="MobiDB-lite"/>
    </source>
</evidence>
<sequence length="795" mass="88087">YKFTDPVCEKLQEFLESRYLSTKHIFYKLIKNAVEFVVSTNSSSSREGQFQWDSEILEFLDTIEYYGHEATVHLLRGPGFYKTAEERKTAGERKAGKFDWSTWNWPLPGRTTRQKQSKGRYTTDSGIYWPLVQNFLSILSDPNSGIAPIFLDQESKLKLFAVSLQEDGVALKPGLNEGHCLCVETLDGKIAIPVGVHFLPSEVSGEDQLEQSMSAVSCVQTCLSCLKDSKMAFQGAVIKGQGHCQSVCPNCISQGEVCNECSGRHKFVHPVLRACKECLEKDQECVKMVCLAWVMDSESKNKNSQTILTKRQSETESTTDADLVTAFPDPVHVAKNDRASFANWYRLVDGYRVNLVLLRTARTDPILKEILLPHLSLAACRNRDRTDVDTVVEVCSTEVRKGLQRANWIVQTLVPEVYRLYDGNNEADKEKGKILSARLHYPVDVVEIVSGLSCPVAITYRHRMLLIADVGKQQILCSDLTGDHFLNPEKMTVKQLRKVLKDRRLLPPGNNSKKGELQKALKSWMDANSTSDRNGQTKLHTVEIVNQPTIQATAVVFSEKGTDNFYAAEMSGQVHEISLTINGLNANANVLRSIDVTVGINGGLLRVNLATGHCECVLSNGSEDLQCVHGICAKMDGTVVMVDRGDHKVKEFKEDLDEVRVLAGSGRSGTKDGSKTSASFSQPTAVCCEEGADTVYVLDTSIGRLKMITSTLALTTFLENLWKFLTAFQLTSEDVSGLEEAIDLTQSYYSFLEKASLKVQQIKGSTAKTQGPDGTLSSSTLNSVEMILLGLNRLK</sequence>
<feature type="region of interest" description="Disordered" evidence="1">
    <location>
        <begin position="505"/>
        <end position="535"/>
    </location>
</feature>
<dbReference type="PANTHER" id="PTHR46388:SF2">
    <property type="entry name" value="NHL REPEAT-CONTAINING PROTEIN 2"/>
    <property type="match status" value="1"/>
</dbReference>
<accession>A0AAU9VM05</accession>
<dbReference type="SUPFAM" id="SSF63825">
    <property type="entry name" value="YWTD domain"/>
    <property type="match status" value="1"/>
</dbReference>
<dbReference type="Gene3D" id="2.120.10.30">
    <property type="entry name" value="TolB, C-terminal domain"/>
    <property type="match status" value="1"/>
</dbReference>
<feature type="compositionally biased region" description="Polar residues" evidence="1">
    <location>
        <begin position="526"/>
        <end position="535"/>
    </location>
</feature>
<dbReference type="EMBL" id="CALNXJ010000002">
    <property type="protein sequence ID" value="CAH3032957.1"/>
    <property type="molecule type" value="Genomic_DNA"/>
</dbReference>
<dbReference type="PANTHER" id="PTHR46388">
    <property type="entry name" value="NHL REPEAT-CONTAINING PROTEIN 2"/>
    <property type="match status" value="1"/>
</dbReference>
<keyword evidence="3" id="KW-1185">Reference proteome</keyword>
<reference evidence="2 3" key="1">
    <citation type="submission" date="2022-05" db="EMBL/GenBank/DDBJ databases">
        <authorList>
            <consortium name="Genoscope - CEA"/>
            <person name="William W."/>
        </authorList>
    </citation>
    <scope>NUCLEOTIDE SEQUENCE [LARGE SCALE GENOMIC DNA]</scope>
</reference>
<organism evidence="2 3">
    <name type="scientific">Pocillopora meandrina</name>
    <dbReference type="NCBI Taxonomy" id="46732"/>
    <lineage>
        <taxon>Eukaryota</taxon>
        <taxon>Metazoa</taxon>
        <taxon>Cnidaria</taxon>
        <taxon>Anthozoa</taxon>
        <taxon>Hexacorallia</taxon>
        <taxon>Scleractinia</taxon>
        <taxon>Astrocoeniina</taxon>
        <taxon>Pocilloporidae</taxon>
        <taxon>Pocillopora</taxon>
    </lineage>
</organism>
<protein>
    <submittedName>
        <fullName evidence="2">Uncharacterized protein</fullName>
    </submittedName>
</protein>
<name>A0AAU9VM05_9CNID</name>
<dbReference type="Proteomes" id="UP001159428">
    <property type="component" value="Unassembled WGS sequence"/>
</dbReference>
<comment type="caution">
    <text evidence="2">The sequence shown here is derived from an EMBL/GenBank/DDBJ whole genome shotgun (WGS) entry which is preliminary data.</text>
</comment>
<evidence type="ECO:0000313" key="3">
    <source>
        <dbReference type="Proteomes" id="UP001159428"/>
    </source>
</evidence>
<dbReference type="AlphaFoldDB" id="A0AAU9VM05"/>
<feature type="non-terminal residue" evidence="2">
    <location>
        <position position="795"/>
    </location>
</feature>
<proteinExistence type="predicted"/>
<gene>
    <name evidence="2" type="ORF">PMEA_00010371</name>
</gene>
<evidence type="ECO:0000313" key="2">
    <source>
        <dbReference type="EMBL" id="CAH3032957.1"/>
    </source>
</evidence>
<feature type="non-terminal residue" evidence="2">
    <location>
        <position position="1"/>
    </location>
</feature>
<dbReference type="InterPro" id="IPR011042">
    <property type="entry name" value="6-blade_b-propeller_TolB-like"/>
</dbReference>